<keyword evidence="8" id="KW-1185">Reference proteome</keyword>
<dbReference type="Gene3D" id="2.70.40.10">
    <property type="match status" value="2"/>
</dbReference>
<evidence type="ECO:0000256" key="1">
    <source>
        <dbReference type="ARBA" id="ARBA00022723"/>
    </source>
</evidence>
<keyword evidence="2" id="KW-0378">Hydrolase</keyword>
<dbReference type="InterPro" id="IPR036157">
    <property type="entry name" value="dUTPase-like_sf"/>
</dbReference>
<dbReference type="EMBL" id="MG989243">
    <property type="protein sequence ID" value="QBM10850.1"/>
    <property type="molecule type" value="Genomic_DNA"/>
</dbReference>
<proteinExistence type="inferred from homology"/>
<keyword evidence="1" id="KW-0479">Metal-binding</keyword>
<dbReference type="InterPro" id="IPR029054">
    <property type="entry name" value="dUTPase-like"/>
</dbReference>
<evidence type="ECO:0000256" key="3">
    <source>
        <dbReference type="ARBA" id="ARBA00022842"/>
    </source>
</evidence>
<accession>A0AAF1D1Y9</accession>
<reference evidence="7 8" key="1">
    <citation type="submission" date="2018-02" db="EMBL/GenBank/DDBJ databases">
        <title>A novel caprine herpesvirus isolated from goats in China.</title>
        <authorList>
            <person name="Hao F."/>
            <person name="Mao L."/>
            <person name="Li W."/>
        </authorList>
    </citation>
    <scope>NUCLEOTIDE SEQUENCE [LARGE SCALE GENOMIC DNA]</scope>
    <source>
        <strain evidence="7 8">JSHA1405</strain>
    </source>
</reference>
<sequence length="318" mass="32919">MASSASAAHAASGHARVLNIELGPAAWRVESCGEPDSLLVRSASALAAEADEAAPPARPLYSQLIDLNIKVAAPRGSAIIMSQMRLAGALDCSPLAVAVGIIDSGYRGSLRAIVWAHSQPGASGAWAAAPGLRLRLTLAALAESVPRVLVSSEGAEVPFFSAFAPKRDEDAGYDIAAPRAATLAPGETLCVQLPVAYTASECAGAPYVFGRSSCSLRGLVVLPTAWPPAAPCRFVLKNVTPGPLTVAPGQRVAQLLWLAQRLPWLPPTLNDREPFPTSPPPRAQASAGGALRWRRVADINTVFPPTARGLGCFGSTGV</sequence>
<organism evidence="7 8">
    <name type="scientific">Caprine alphaherpesvirus 1</name>
    <dbReference type="NCBI Taxonomy" id="39944"/>
    <lineage>
        <taxon>Viruses</taxon>
        <taxon>Duplodnaviria</taxon>
        <taxon>Heunggongvirae</taxon>
        <taxon>Peploviricota</taxon>
        <taxon>Herviviricetes</taxon>
        <taxon>Herpesvirales</taxon>
        <taxon>Orthoherpesviridae</taxon>
        <taxon>Alphaherpesvirinae</taxon>
        <taxon>Varicellovirus</taxon>
        <taxon>Varicellovirus caprinealpha1</taxon>
    </lineage>
</organism>
<dbReference type="GO" id="GO:0004170">
    <property type="term" value="F:dUTP diphosphatase activity"/>
    <property type="evidence" value="ECO:0007669"/>
    <property type="project" value="InterPro"/>
</dbReference>
<dbReference type="HAMAP" id="MF_04031">
    <property type="entry name" value="HSV_DUT"/>
    <property type="match status" value="1"/>
</dbReference>
<dbReference type="KEGG" id="vg:80536891"/>
<protein>
    <submittedName>
        <fullName evidence="7">Deoxyuridine 5'-triphosphate nucleotidohydrolase</fullName>
    </submittedName>
</protein>
<dbReference type="GeneID" id="80536891"/>
<evidence type="ECO:0000313" key="7">
    <source>
        <dbReference type="EMBL" id="QBM10850.1"/>
    </source>
</evidence>
<dbReference type="RefSeq" id="YP_010798642.1">
    <property type="nucleotide sequence ID" value="NC_076509.1"/>
</dbReference>
<dbReference type="GO" id="GO:0046872">
    <property type="term" value="F:metal ion binding"/>
    <property type="evidence" value="ECO:0007669"/>
    <property type="project" value="UniProtKB-KW"/>
</dbReference>
<evidence type="ECO:0000313" key="8">
    <source>
        <dbReference type="Proteomes" id="UP000828786"/>
    </source>
</evidence>
<evidence type="ECO:0000259" key="6">
    <source>
        <dbReference type="Pfam" id="PF00692"/>
    </source>
</evidence>
<keyword evidence="4" id="KW-0546">Nucleotide metabolism</keyword>
<dbReference type="Proteomes" id="UP000828786">
    <property type="component" value="Segment"/>
</dbReference>
<dbReference type="Pfam" id="PF00692">
    <property type="entry name" value="dUTPase"/>
    <property type="match status" value="1"/>
</dbReference>
<keyword evidence="3" id="KW-0460">Magnesium</keyword>
<evidence type="ECO:0000256" key="5">
    <source>
        <dbReference type="SAM" id="MobiDB-lite"/>
    </source>
</evidence>
<evidence type="ECO:0000256" key="2">
    <source>
        <dbReference type="ARBA" id="ARBA00022801"/>
    </source>
</evidence>
<evidence type="ECO:0000256" key="4">
    <source>
        <dbReference type="ARBA" id="ARBA00023080"/>
    </source>
</evidence>
<dbReference type="InterPro" id="IPR034745">
    <property type="entry name" value="HSV_DUT"/>
</dbReference>
<dbReference type="SUPFAM" id="SSF51283">
    <property type="entry name" value="dUTPase-like"/>
    <property type="match status" value="1"/>
</dbReference>
<feature type="region of interest" description="Disordered" evidence="5">
    <location>
        <begin position="269"/>
        <end position="289"/>
    </location>
</feature>
<gene>
    <name evidence="7" type="primary">UL50</name>
</gene>
<name>A0AAF1D1Y9_9ALPH</name>
<dbReference type="GO" id="GO:0046080">
    <property type="term" value="P:dUTP metabolic process"/>
    <property type="evidence" value="ECO:0007669"/>
    <property type="project" value="InterPro"/>
</dbReference>
<feature type="domain" description="dUTPase-like" evidence="6">
    <location>
        <begin position="162"/>
        <end position="258"/>
    </location>
</feature>